<evidence type="ECO:0000313" key="8">
    <source>
        <dbReference type="Proteomes" id="UP000198850"/>
    </source>
</evidence>
<dbReference type="InterPro" id="IPR036388">
    <property type="entry name" value="WH-like_DNA-bd_sf"/>
</dbReference>
<dbReference type="Proteomes" id="UP000198850">
    <property type="component" value="Unassembled WGS sequence"/>
</dbReference>
<dbReference type="InterPro" id="IPR013325">
    <property type="entry name" value="RNA_pol_sigma_r2"/>
</dbReference>
<dbReference type="Pfam" id="PF04542">
    <property type="entry name" value="Sigma70_r2"/>
    <property type="match status" value="1"/>
</dbReference>
<evidence type="ECO:0000259" key="6">
    <source>
        <dbReference type="Pfam" id="PF08281"/>
    </source>
</evidence>
<dbReference type="InterPro" id="IPR007627">
    <property type="entry name" value="RNA_pol_sigma70_r2"/>
</dbReference>
<dbReference type="SUPFAM" id="SSF88946">
    <property type="entry name" value="Sigma2 domain of RNA polymerase sigma factors"/>
    <property type="match status" value="1"/>
</dbReference>
<keyword evidence="2" id="KW-0805">Transcription regulation</keyword>
<reference evidence="7 8" key="1">
    <citation type="submission" date="2016-10" db="EMBL/GenBank/DDBJ databases">
        <authorList>
            <person name="de Groot N.N."/>
        </authorList>
    </citation>
    <scope>NUCLEOTIDE SEQUENCE [LARGE SCALE GENOMIC DNA]</scope>
    <source>
        <strain evidence="7 8">DSM 19033</strain>
    </source>
</reference>
<dbReference type="InterPro" id="IPR013324">
    <property type="entry name" value="RNA_pol_sigma_r3/r4-like"/>
</dbReference>
<keyword evidence="8" id="KW-1185">Reference proteome</keyword>
<protein>
    <submittedName>
        <fullName evidence="7">RNA polymerase sigma-70 factor, ECF subfamily</fullName>
    </submittedName>
</protein>
<dbReference type="STRING" id="425514.SAMN05443550_11472"/>
<keyword evidence="4" id="KW-0804">Transcription</keyword>
<dbReference type="PANTHER" id="PTHR43133:SF46">
    <property type="entry name" value="RNA POLYMERASE SIGMA-70 FACTOR ECF SUBFAMILY"/>
    <property type="match status" value="1"/>
</dbReference>
<evidence type="ECO:0000256" key="1">
    <source>
        <dbReference type="ARBA" id="ARBA00010641"/>
    </source>
</evidence>
<evidence type="ECO:0000256" key="2">
    <source>
        <dbReference type="ARBA" id="ARBA00023015"/>
    </source>
</evidence>
<evidence type="ECO:0000256" key="3">
    <source>
        <dbReference type="ARBA" id="ARBA00023082"/>
    </source>
</evidence>
<dbReference type="PANTHER" id="PTHR43133">
    <property type="entry name" value="RNA POLYMERASE ECF-TYPE SIGMA FACTO"/>
    <property type="match status" value="1"/>
</dbReference>
<dbReference type="AlphaFoldDB" id="A0A1H4H964"/>
<dbReference type="CDD" id="cd06171">
    <property type="entry name" value="Sigma70_r4"/>
    <property type="match status" value="1"/>
</dbReference>
<keyword evidence="3" id="KW-0731">Sigma factor</keyword>
<dbReference type="SUPFAM" id="SSF88659">
    <property type="entry name" value="Sigma3 and sigma4 domains of RNA polymerase sigma factors"/>
    <property type="match status" value="1"/>
</dbReference>
<evidence type="ECO:0000256" key="4">
    <source>
        <dbReference type="ARBA" id="ARBA00023163"/>
    </source>
</evidence>
<name>A0A1H4H964_9SPHI</name>
<evidence type="ECO:0000259" key="5">
    <source>
        <dbReference type="Pfam" id="PF04542"/>
    </source>
</evidence>
<gene>
    <name evidence="7" type="ORF">SAMN05443550_11472</name>
</gene>
<dbReference type="InterPro" id="IPR014284">
    <property type="entry name" value="RNA_pol_sigma-70_dom"/>
</dbReference>
<dbReference type="RefSeq" id="WP_090559696.1">
    <property type="nucleotide sequence ID" value="NZ_FNRA01000014.1"/>
</dbReference>
<dbReference type="Gene3D" id="1.10.1740.10">
    <property type="match status" value="1"/>
</dbReference>
<dbReference type="OrthoDB" id="659361at2"/>
<dbReference type="NCBIfam" id="TIGR02937">
    <property type="entry name" value="sigma70-ECF"/>
    <property type="match status" value="1"/>
</dbReference>
<dbReference type="Gene3D" id="1.10.10.10">
    <property type="entry name" value="Winged helix-like DNA-binding domain superfamily/Winged helix DNA-binding domain"/>
    <property type="match status" value="1"/>
</dbReference>
<comment type="similarity">
    <text evidence="1">Belongs to the sigma-70 factor family. ECF subfamily.</text>
</comment>
<proteinExistence type="inferred from homology"/>
<dbReference type="InterPro" id="IPR039425">
    <property type="entry name" value="RNA_pol_sigma-70-like"/>
</dbReference>
<accession>A0A1H4H964</accession>
<sequence>MPKRLPDLADLISRITLYDSESAYQQLFKFLFPSLYRFCYCLLRSRELAEETANDVMITLWRNRQRLMDIQNISVYAFVIARNLSLNTLNRHSRRELVSLDDIHVDIALDTLDPEQILINEELKRKLEQATATLPNRCKLVFKLIKEDGLSYRETADILNISVKTVDAHLVTAVKRLTAILKAEFKLM</sequence>
<feature type="domain" description="RNA polymerase sigma factor 70 region 4 type 2" evidence="6">
    <location>
        <begin position="125"/>
        <end position="177"/>
    </location>
</feature>
<dbReference type="Pfam" id="PF08281">
    <property type="entry name" value="Sigma70_r4_2"/>
    <property type="match status" value="1"/>
</dbReference>
<evidence type="ECO:0000313" key="7">
    <source>
        <dbReference type="EMBL" id="SEB18181.1"/>
    </source>
</evidence>
<dbReference type="GO" id="GO:0003677">
    <property type="term" value="F:DNA binding"/>
    <property type="evidence" value="ECO:0007669"/>
    <property type="project" value="InterPro"/>
</dbReference>
<organism evidence="7 8">
    <name type="scientific">Pedobacter hartonius</name>
    <dbReference type="NCBI Taxonomy" id="425514"/>
    <lineage>
        <taxon>Bacteria</taxon>
        <taxon>Pseudomonadati</taxon>
        <taxon>Bacteroidota</taxon>
        <taxon>Sphingobacteriia</taxon>
        <taxon>Sphingobacteriales</taxon>
        <taxon>Sphingobacteriaceae</taxon>
        <taxon>Pedobacter</taxon>
    </lineage>
</organism>
<feature type="domain" description="RNA polymerase sigma-70 region 2" evidence="5">
    <location>
        <begin position="33"/>
        <end position="95"/>
    </location>
</feature>
<dbReference type="EMBL" id="FNRA01000014">
    <property type="protein sequence ID" value="SEB18181.1"/>
    <property type="molecule type" value="Genomic_DNA"/>
</dbReference>
<dbReference type="GO" id="GO:0016987">
    <property type="term" value="F:sigma factor activity"/>
    <property type="evidence" value="ECO:0007669"/>
    <property type="project" value="UniProtKB-KW"/>
</dbReference>
<dbReference type="GO" id="GO:0006352">
    <property type="term" value="P:DNA-templated transcription initiation"/>
    <property type="evidence" value="ECO:0007669"/>
    <property type="project" value="InterPro"/>
</dbReference>
<dbReference type="InterPro" id="IPR013249">
    <property type="entry name" value="RNA_pol_sigma70_r4_t2"/>
</dbReference>